<comment type="pathway">
    <text evidence="2">Secondary metabolite biosynthesis.</text>
</comment>
<dbReference type="AlphaFoldDB" id="R7SU46"/>
<dbReference type="Pfam" id="PF00067">
    <property type="entry name" value="p450"/>
    <property type="match status" value="1"/>
</dbReference>
<gene>
    <name evidence="11" type="ORF">DICSQDRAFT_108764</name>
</gene>
<dbReference type="EMBL" id="JH719423">
    <property type="protein sequence ID" value="EJF59591.1"/>
    <property type="molecule type" value="Genomic_DNA"/>
</dbReference>
<name>R7SU46_DICSQ</name>
<feature type="binding site" description="axial binding residue" evidence="9">
    <location>
        <position position="512"/>
    </location>
    <ligand>
        <name>heme</name>
        <dbReference type="ChEBI" id="CHEBI:30413"/>
    </ligand>
    <ligandPart>
        <name>Fe</name>
        <dbReference type="ChEBI" id="CHEBI:18248"/>
    </ligandPart>
</feature>
<dbReference type="GO" id="GO:0005506">
    <property type="term" value="F:iron ion binding"/>
    <property type="evidence" value="ECO:0007669"/>
    <property type="project" value="InterPro"/>
</dbReference>
<dbReference type="InterPro" id="IPR001128">
    <property type="entry name" value="Cyt_P450"/>
</dbReference>
<dbReference type="GO" id="GO:0004497">
    <property type="term" value="F:monooxygenase activity"/>
    <property type="evidence" value="ECO:0007669"/>
    <property type="project" value="UniProtKB-KW"/>
</dbReference>
<evidence type="ECO:0000256" key="6">
    <source>
        <dbReference type="ARBA" id="ARBA00023002"/>
    </source>
</evidence>
<feature type="chain" id="PRO_5004455792" evidence="10">
    <location>
        <begin position="22"/>
        <end position="587"/>
    </location>
</feature>
<keyword evidence="8" id="KW-0503">Monooxygenase</keyword>
<keyword evidence="4 9" id="KW-0349">Heme</keyword>
<evidence type="ECO:0000256" key="5">
    <source>
        <dbReference type="ARBA" id="ARBA00022723"/>
    </source>
</evidence>
<dbReference type="Proteomes" id="UP000053319">
    <property type="component" value="Unassembled WGS sequence"/>
</dbReference>
<keyword evidence="7 9" id="KW-0408">Iron</keyword>
<evidence type="ECO:0000256" key="8">
    <source>
        <dbReference type="ARBA" id="ARBA00023033"/>
    </source>
</evidence>
<keyword evidence="5 9" id="KW-0479">Metal-binding</keyword>
<evidence type="ECO:0000313" key="11">
    <source>
        <dbReference type="EMBL" id="EJF59591.1"/>
    </source>
</evidence>
<keyword evidence="10" id="KW-0732">Signal</keyword>
<proteinExistence type="inferred from homology"/>
<reference evidence="11 12" key="1">
    <citation type="journal article" date="2012" name="Science">
        <title>The Paleozoic origin of enzymatic lignin decomposition reconstructed from 31 fungal genomes.</title>
        <authorList>
            <person name="Floudas D."/>
            <person name="Binder M."/>
            <person name="Riley R."/>
            <person name="Barry K."/>
            <person name="Blanchette R.A."/>
            <person name="Henrissat B."/>
            <person name="Martinez A.T."/>
            <person name="Otillar R."/>
            <person name="Spatafora J.W."/>
            <person name="Yadav J.S."/>
            <person name="Aerts A."/>
            <person name="Benoit I."/>
            <person name="Boyd A."/>
            <person name="Carlson A."/>
            <person name="Copeland A."/>
            <person name="Coutinho P.M."/>
            <person name="de Vries R.P."/>
            <person name="Ferreira P."/>
            <person name="Findley K."/>
            <person name="Foster B."/>
            <person name="Gaskell J."/>
            <person name="Glotzer D."/>
            <person name="Gorecki P."/>
            <person name="Heitman J."/>
            <person name="Hesse C."/>
            <person name="Hori C."/>
            <person name="Igarashi K."/>
            <person name="Jurgens J.A."/>
            <person name="Kallen N."/>
            <person name="Kersten P."/>
            <person name="Kohler A."/>
            <person name="Kuees U."/>
            <person name="Kumar T.K.A."/>
            <person name="Kuo A."/>
            <person name="LaButti K."/>
            <person name="Larrondo L.F."/>
            <person name="Lindquist E."/>
            <person name="Ling A."/>
            <person name="Lombard V."/>
            <person name="Lucas S."/>
            <person name="Lundell T."/>
            <person name="Martin R."/>
            <person name="McLaughlin D.J."/>
            <person name="Morgenstern I."/>
            <person name="Morin E."/>
            <person name="Murat C."/>
            <person name="Nagy L.G."/>
            <person name="Nolan M."/>
            <person name="Ohm R.A."/>
            <person name="Patyshakuliyeva A."/>
            <person name="Rokas A."/>
            <person name="Ruiz-Duenas F.J."/>
            <person name="Sabat G."/>
            <person name="Salamov A."/>
            <person name="Samejima M."/>
            <person name="Schmutz J."/>
            <person name="Slot J.C."/>
            <person name="St John F."/>
            <person name="Stenlid J."/>
            <person name="Sun H."/>
            <person name="Sun S."/>
            <person name="Syed K."/>
            <person name="Tsang A."/>
            <person name="Wiebenga A."/>
            <person name="Young D."/>
            <person name="Pisabarro A."/>
            <person name="Eastwood D.C."/>
            <person name="Martin F."/>
            <person name="Cullen D."/>
            <person name="Grigoriev I.V."/>
            <person name="Hibbett D.S."/>
        </authorList>
    </citation>
    <scope>NUCLEOTIDE SEQUENCE [LARGE SCALE GENOMIC DNA]</scope>
    <source>
        <strain evidence="11 12">LYAD-421 SS1</strain>
    </source>
</reference>
<protein>
    <submittedName>
        <fullName evidence="11">Cytochrome P450</fullName>
    </submittedName>
</protein>
<evidence type="ECO:0000256" key="7">
    <source>
        <dbReference type="ARBA" id="ARBA00023004"/>
    </source>
</evidence>
<evidence type="ECO:0000256" key="9">
    <source>
        <dbReference type="PIRSR" id="PIRSR602401-1"/>
    </source>
</evidence>
<dbReference type="GeneID" id="18833797"/>
<dbReference type="InterPro" id="IPR036396">
    <property type="entry name" value="Cyt_P450_sf"/>
</dbReference>
<sequence>MSLSVLLVFLLGVFVLWKPMAKFLLGTGRLDEVAGPRKEHWLTGNFHRLFRDGYSYHDQLVRQYGGVCKVHGMLGVANLMVSDPRALHQIVVKEQDVYQETDMFLISNRLIFGEGLISTVGEQHKKQRKMLNSVFSLANMRAVLPVIQPIADTLLGQLCAALPEDGGAKEIDVLPWMARGTLEYVGRGILGISLGTLDPSEAGEYIGYANAIRSINPVGMKLRSLRPFIPMIVRNISRFWRNKLVDWLPVPALRDMRDISYVLHASARRMIEEKKVEMERGDGSKKKHLMNIMLQANMSTSETDRLTEDELIGQINTLFLGGQETTTSALARILHILAGEQSAQARLRAEVRQAKLALAAEGLERVSLPYDALVSLPYLDAVVRETLRLYPPTNLLNRTATKDATLPLEFPVRSTSGRLLHAIHVPAGTNILMDLLGANRNREVWGEDAAEWRPERWLGASRNRYGSGSLDLAFGEEAPERVMDATPGSKRGIRYPGVYASMMTFLGGSRACIGFKFAEMEIKQIISTLVSQVHFALPSAMNEEGIRKEIHWRMDGLQVPVVRPPHGDLTTMQVPLDIRSVRETDFL</sequence>
<feature type="signal peptide" evidence="10">
    <location>
        <begin position="1"/>
        <end position="21"/>
    </location>
</feature>
<dbReference type="PANTHER" id="PTHR24305:SF166">
    <property type="entry name" value="CYTOCHROME P450 12A4, MITOCHONDRIAL-RELATED"/>
    <property type="match status" value="1"/>
</dbReference>
<dbReference type="HOGENOM" id="CLU_001570_5_11_1"/>
<evidence type="ECO:0000256" key="1">
    <source>
        <dbReference type="ARBA" id="ARBA00001971"/>
    </source>
</evidence>
<dbReference type="Gene3D" id="1.10.630.10">
    <property type="entry name" value="Cytochrome P450"/>
    <property type="match status" value="1"/>
</dbReference>
<accession>R7SU46</accession>
<dbReference type="GO" id="GO:0020037">
    <property type="term" value="F:heme binding"/>
    <property type="evidence" value="ECO:0007669"/>
    <property type="project" value="InterPro"/>
</dbReference>
<dbReference type="PANTHER" id="PTHR24305">
    <property type="entry name" value="CYTOCHROME P450"/>
    <property type="match status" value="1"/>
</dbReference>
<dbReference type="SUPFAM" id="SSF48264">
    <property type="entry name" value="Cytochrome P450"/>
    <property type="match status" value="1"/>
</dbReference>
<comment type="similarity">
    <text evidence="3">Belongs to the cytochrome P450 family.</text>
</comment>
<evidence type="ECO:0000313" key="12">
    <source>
        <dbReference type="Proteomes" id="UP000053319"/>
    </source>
</evidence>
<keyword evidence="6" id="KW-0560">Oxidoreductase</keyword>
<evidence type="ECO:0000256" key="10">
    <source>
        <dbReference type="SAM" id="SignalP"/>
    </source>
</evidence>
<organism evidence="11 12">
    <name type="scientific">Dichomitus squalens (strain LYAD-421)</name>
    <name type="common">Western red white-rot fungus</name>
    <dbReference type="NCBI Taxonomy" id="732165"/>
    <lineage>
        <taxon>Eukaryota</taxon>
        <taxon>Fungi</taxon>
        <taxon>Dikarya</taxon>
        <taxon>Basidiomycota</taxon>
        <taxon>Agaricomycotina</taxon>
        <taxon>Agaricomycetes</taxon>
        <taxon>Polyporales</taxon>
        <taxon>Polyporaceae</taxon>
        <taxon>Dichomitus</taxon>
    </lineage>
</organism>
<evidence type="ECO:0000256" key="3">
    <source>
        <dbReference type="ARBA" id="ARBA00010617"/>
    </source>
</evidence>
<dbReference type="InterPro" id="IPR050121">
    <property type="entry name" value="Cytochrome_P450_monoxygenase"/>
</dbReference>
<evidence type="ECO:0000256" key="4">
    <source>
        <dbReference type="ARBA" id="ARBA00022617"/>
    </source>
</evidence>
<dbReference type="KEGG" id="dsq:DICSQDRAFT_108764"/>
<dbReference type="InterPro" id="IPR002401">
    <property type="entry name" value="Cyt_P450_E_grp-I"/>
</dbReference>
<evidence type="ECO:0000256" key="2">
    <source>
        <dbReference type="ARBA" id="ARBA00005179"/>
    </source>
</evidence>
<dbReference type="RefSeq" id="XP_007367758.1">
    <property type="nucleotide sequence ID" value="XM_007367696.1"/>
</dbReference>
<dbReference type="OrthoDB" id="1470350at2759"/>
<dbReference type="GO" id="GO:0016705">
    <property type="term" value="F:oxidoreductase activity, acting on paired donors, with incorporation or reduction of molecular oxygen"/>
    <property type="evidence" value="ECO:0007669"/>
    <property type="project" value="InterPro"/>
</dbReference>
<dbReference type="PRINTS" id="PR00463">
    <property type="entry name" value="EP450I"/>
</dbReference>
<comment type="cofactor">
    <cofactor evidence="1 9">
        <name>heme</name>
        <dbReference type="ChEBI" id="CHEBI:30413"/>
    </cofactor>
</comment>